<dbReference type="GO" id="GO:0006793">
    <property type="term" value="P:phosphorus metabolic process"/>
    <property type="evidence" value="ECO:0007669"/>
    <property type="project" value="UniProtKB-ARBA"/>
</dbReference>
<evidence type="ECO:0000313" key="8">
    <source>
        <dbReference type="EMBL" id="XAY07203.1"/>
    </source>
</evidence>
<reference evidence="8" key="1">
    <citation type="submission" date="2022-12" db="EMBL/GenBank/DDBJ databases">
        <title>Paraconexibacter alkalitolerans sp. nov. and Baekduia alba sp. nov., isolated from soil and emended description of the genera Paraconexibacter (Chun et al., 2020) and Baekduia (An et al., 2020).</title>
        <authorList>
            <person name="Vieira S."/>
            <person name="Huber K.J."/>
            <person name="Geppert A."/>
            <person name="Wolf J."/>
            <person name="Neumann-Schaal M."/>
            <person name="Muesken M."/>
            <person name="Overmann J."/>
        </authorList>
    </citation>
    <scope>NUCLEOTIDE SEQUENCE</scope>
    <source>
        <strain evidence="8">AEG42_29</strain>
    </source>
</reference>
<name>A0AAU7AZY9_9ACTN</name>
<dbReference type="GO" id="GO:0004630">
    <property type="term" value="F:phospholipase D activity"/>
    <property type="evidence" value="ECO:0007669"/>
    <property type="project" value="UniProtKB-EC"/>
</dbReference>
<evidence type="ECO:0000256" key="4">
    <source>
        <dbReference type="ARBA" id="ARBA00022801"/>
    </source>
</evidence>
<dbReference type="RefSeq" id="WP_354698407.1">
    <property type="nucleotide sequence ID" value="NZ_CP114014.1"/>
</dbReference>
<organism evidence="8">
    <name type="scientific">Paraconexibacter sp. AEG42_29</name>
    <dbReference type="NCBI Taxonomy" id="2997339"/>
    <lineage>
        <taxon>Bacteria</taxon>
        <taxon>Bacillati</taxon>
        <taxon>Actinomycetota</taxon>
        <taxon>Thermoleophilia</taxon>
        <taxon>Solirubrobacterales</taxon>
        <taxon>Paraconexibacteraceae</taxon>
        <taxon>Paraconexibacter</taxon>
    </lineage>
</organism>
<evidence type="ECO:0000256" key="2">
    <source>
        <dbReference type="ARBA" id="ARBA00008664"/>
    </source>
</evidence>
<keyword evidence="4" id="KW-0378">Hydrolase</keyword>
<dbReference type="PANTHER" id="PTHR43856">
    <property type="entry name" value="CARDIOLIPIN HYDROLASE"/>
    <property type="match status" value="1"/>
</dbReference>
<gene>
    <name evidence="8" type="ORF">DSM112329_04083</name>
</gene>
<dbReference type="InterPro" id="IPR025202">
    <property type="entry name" value="PLD-like_dom"/>
</dbReference>
<dbReference type="Gene3D" id="3.30.870.10">
    <property type="entry name" value="Endonuclease Chain A"/>
    <property type="match status" value="2"/>
</dbReference>
<keyword evidence="5" id="KW-0442">Lipid degradation</keyword>
<proteinExistence type="inferred from homology"/>
<evidence type="ECO:0000256" key="1">
    <source>
        <dbReference type="ARBA" id="ARBA00000798"/>
    </source>
</evidence>
<dbReference type="Pfam" id="PF13091">
    <property type="entry name" value="PLDc_2"/>
    <property type="match status" value="2"/>
</dbReference>
<comment type="similarity">
    <text evidence="2">Belongs to the phospholipase D family.</text>
</comment>
<dbReference type="InterPro" id="IPR051406">
    <property type="entry name" value="PLD_domain"/>
</dbReference>
<dbReference type="GO" id="GO:0016042">
    <property type="term" value="P:lipid catabolic process"/>
    <property type="evidence" value="ECO:0007669"/>
    <property type="project" value="UniProtKB-KW"/>
</dbReference>
<sequence>MSRPITVRTLVQGEQPPEQTAATLIAFLGVATRSLDLALYDVRLPGAVGDAVAGALRAAKDRGVVVRIAYNGDDEPPTRRFPPPPSTAPAILEQLGLPLKAIPGEPDLMHHKYVVRDREAVWTGSTNWTLDSWTLQENAIVTIQSGQVAEAFGRNFDELWASERVQGSGAFDVPPVDVGGAAVRAWFCPGRGEALSHRIAKAIGSARTRVRIASPVLTAGPILGTLAEVVAEERVDIAGVCDATQILQVFQQWRQNPASAWKAPLLERVLAGAHFTGKPSAPYGRGSVHDYMHAKVTVADDTAFIGSFNLSRSGELNAENVVEIRDAAIATQLATFVDALRARYPSPVLVPH</sequence>
<evidence type="ECO:0000256" key="6">
    <source>
        <dbReference type="ARBA" id="ARBA00023098"/>
    </source>
</evidence>
<accession>A0AAU7AZY9</accession>
<dbReference type="InterPro" id="IPR001736">
    <property type="entry name" value="PLipase_D/transphosphatidylase"/>
</dbReference>
<evidence type="ECO:0000256" key="3">
    <source>
        <dbReference type="ARBA" id="ARBA00012027"/>
    </source>
</evidence>
<feature type="domain" description="PLD phosphodiesterase" evidence="7">
    <location>
        <begin position="105"/>
        <end position="132"/>
    </location>
</feature>
<dbReference type="PANTHER" id="PTHR43856:SF1">
    <property type="entry name" value="MITOCHONDRIAL CARDIOLIPIN HYDROLASE"/>
    <property type="match status" value="1"/>
</dbReference>
<dbReference type="SMART" id="SM00155">
    <property type="entry name" value="PLDc"/>
    <property type="match status" value="2"/>
</dbReference>
<dbReference type="EMBL" id="CP114014">
    <property type="protein sequence ID" value="XAY07203.1"/>
    <property type="molecule type" value="Genomic_DNA"/>
</dbReference>
<dbReference type="SUPFAM" id="SSF56024">
    <property type="entry name" value="Phospholipase D/nuclease"/>
    <property type="match status" value="2"/>
</dbReference>
<feature type="domain" description="PLD phosphodiesterase" evidence="7">
    <location>
        <begin position="288"/>
        <end position="314"/>
    </location>
</feature>
<dbReference type="GO" id="GO:0016891">
    <property type="term" value="F:RNA endonuclease activity producing 5'-phosphomonoesters, hydrolytic mechanism"/>
    <property type="evidence" value="ECO:0007669"/>
    <property type="project" value="TreeGrafter"/>
</dbReference>
<evidence type="ECO:0000256" key="5">
    <source>
        <dbReference type="ARBA" id="ARBA00022963"/>
    </source>
</evidence>
<dbReference type="PROSITE" id="PS50035">
    <property type="entry name" value="PLD"/>
    <property type="match status" value="2"/>
</dbReference>
<dbReference type="EC" id="3.1.4.4" evidence="3"/>
<protein>
    <recommendedName>
        <fullName evidence="3">phospholipase D</fullName>
        <ecNumber evidence="3">3.1.4.4</ecNumber>
    </recommendedName>
</protein>
<keyword evidence="6" id="KW-0443">Lipid metabolism</keyword>
<dbReference type="KEGG" id="parq:DSM112329_04083"/>
<dbReference type="AlphaFoldDB" id="A0AAU7AZY9"/>
<comment type="catalytic activity">
    <reaction evidence="1">
        <text>a 1,2-diacyl-sn-glycero-3-phosphocholine + H2O = a 1,2-diacyl-sn-glycero-3-phosphate + choline + H(+)</text>
        <dbReference type="Rhea" id="RHEA:14445"/>
        <dbReference type="ChEBI" id="CHEBI:15354"/>
        <dbReference type="ChEBI" id="CHEBI:15377"/>
        <dbReference type="ChEBI" id="CHEBI:15378"/>
        <dbReference type="ChEBI" id="CHEBI:57643"/>
        <dbReference type="ChEBI" id="CHEBI:58608"/>
        <dbReference type="EC" id="3.1.4.4"/>
    </reaction>
</comment>
<evidence type="ECO:0000259" key="7">
    <source>
        <dbReference type="PROSITE" id="PS50035"/>
    </source>
</evidence>